<keyword evidence="4" id="KW-0808">Transferase</keyword>
<dbReference type="RefSeq" id="WP_146790181.1">
    <property type="nucleotide sequence ID" value="NZ_CP042433.1"/>
</dbReference>
<dbReference type="InterPro" id="IPR004358">
    <property type="entry name" value="Sig_transdc_His_kin-like_C"/>
</dbReference>
<dbReference type="EC" id="2.7.13.3" evidence="2"/>
<keyword evidence="9" id="KW-1185">Reference proteome</keyword>
<evidence type="ECO:0000256" key="3">
    <source>
        <dbReference type="ARBA" id="ARBA00022553"/>
    </source>
</evidence>
<accession>A0A5B8ULT7</accession>
<dbReference type="InterPro" id="IPR003594">
    <property type="entry name" value="HATPase_dom"/>
</dbReference>
<dbReference type="PROSITE" id="PS50109">
    <property type="entry name" value="HIS_KIN"/>
    <property type="match status" value="1"/>
</dbReference>
<keyword evidence="6" id="KW-0472">Membrane</keyword>
<reference evidence="8 9" key="1">
    <citation type="journal article" date="2015" name="Int. J. Syst. Evol. Microbiol.">
        <title>Flavisolibacter ginsenosidimutans sp. nov., with ginsenoside-converting activity isolated from soil used for cultivating ginseng.</title>
        <authorList>
            <person name="Zhao Y."/>
            <person name="Liu Q."/>
            <person name="Kang M.S."/>
            <person name="Jin F."/>
            <person name="Yu H."/>
            <person name="Im W.T."/>
        </authorList>
    </citation>
    <scope>NUCLEOTIDE SEQUENCE [LARGE SCALE GENOMIC DNA]</scope>
    <source>
        <strain evidence="8 9">Gsoil 636</strain>
    </source>
</reference>
<dbReference type="EMBL" id="CP042433">
    <property type="protein sequence ID" value="QEC57644.1"/>
    <property type="molecule type" value="Genomic_DNA"/>
</dbReference>
<dbReference type="GO" id="GO:0000155">
    <property type="term" value="F:phosphorelay sensor kinase activity"/>
    <property type="evidence" value="ECO:0007669"/>
    <property type="project" value="InterPro"/>
</dbReference>
<dbReference type="Pfam" id="PF00512">
    <property type="entry name" value="HisKA"/>
    <property type="match status" value="1"/>
</dbReference>
<dbReference type="InterPro" id="IPR036890">
    <property type="entry name" value="HATPase_C_sf"/>
</dbReference>
<dbReference type="CDD" id="cd00082">
    <property type="entry name" value="HisKA"/>
    <property type="match status" value="1"/>
</dbReference>
<dbReference type="InterPro" id="IPR005467">
    <property type="entry name" value="His_kinase_dom"/>
</dbReference>
<dbReference type="OrthoDB" id="9804645at2"/>
<name>A0A5B8ULT7_9BACT</name>
<dbReference type="PANTHER" id="PTHR43547:SF2">
    <property type="entry name" value="HYBRID SIGNAL TRANSDUCTION HISTIDINE KINASE C"/>
    <property type="match status" value="1"/>
</dbReference>
<evidence type="ECO:0000256" key="1">
    <source>
        <dbReference type="ARBA" id="ARBA00000085"/>
    </source>
</evidence>
<sequence>MRTMMNKRWLPALMVLTILAIAGFQVYWLSKTYEREERTLDRSTNMQFRETLLGLQAAKLKLDKLASDSDNAKFIFENELSAKPRHLHVFPKEKMISMMNVIMQRTSDSTNRRVMIRTHGDSLQVFNRVMSPRQNRILQFLSDVDSLQDSIRVKEVEAAYRKRLTEQKIDVPFRVSRVETKDSSDKPVFNEVTLGFAHPITYRLSLENTSPYLLKRISSAILFSVFLVGFTILSFLLLYRNLLRQRKLADIKNEFISNITHELKTPIATVSVALEALRSFGASMNPQKTKEYLDISANELQRLSLLVDKVLKLSMFEKKEIELKYEPVNLRQLVDEVAASMRLQFEKRKAVVNIHSEGETTLEGDRLHLQSVLFNLLDNALKYSTDKPVIDVNVNDAGDALQLTVADNGVGIPPEYRQRIFEKFFRVPHGDVHNAKGYGLGLSYAAHVVEQHKGSIAVETNEGGGSRFVIVLPKSEAAFSFRSFKREGSLQG</sequence>
<dbReference type="PANTHER" id="PTHR43547">
    <property type="entry name" value="TWO-COMPONENT HISTIDINE KINASE"/>
    <property type="match status" value="1"/>
</dbReference>
<dbReference type="SUPFAM" id="SSF55874">
    <property type="entry name" value="ATPase domain of HSP90 chaperone/DNA topoisomerase II/histidine kinase"/>
    <property type="match status" value="1"/>
</dbReference>
<proteinExistence type="predicted"/>
<evidence type="ECO:0000256" key="4">
    <source>
        <dbReference type="ARBA" id="ARBA00022679"/>
    </source>
</evidence>
<keyword evidence="5 8" id="KW-0418">Kinase</keyword>
<keyword evidence="6" id="KW-1133">Transmembrane helix</keyword>
<protein>
    <recommendedName>
        <fullName evidence="2">histidine kinase</fullName>
        <ecNumber evidence="2">2.7.13.3</ecNumber>
    </recommendedName>
</protein>
<dbReference type="Pfam" id="PF02518">
    <property type="entry name" value="HATPase_c"/>
    <property type="match status" value="1"/>
</dbReference>
<dbReference type="KEGG" id="fgg:FSB75_17625"/>
<dbReference type="InterPro" id="IPR036097">
    <property type="entry name" value="HisK_dim/P_sf"/>
</dbReference>
<feature type="transmembrane region" description="Helical" evidence="6">
    <location>
        <begin position="220"/>
        <end position="239"/>
    </location>
</feature>
<dbReference type="InterPro" id="IPR003661">
    <property type="entry name" value="HisK_dim/P_dom"/>
</dbReference>
<dbReference type="SMART" id="SM00387">
    <property type="entry name" value="HATPase_c"/>
    <property type="match status" value="1"/>
</dbReference>
<evidence type="ECO:0000256" key="5">
    <source>
        <dbReference type="ARBA" id="ARBA00022777"/>
    </source>
</evidence>
<dbReference type="SUPFAM" id="SSF47384">
    <property type="entry name" value="Homodimeric domain of signal transducing histidine kinase"/>
    <property type="match status" value="1"/>
</dbReference>
<organism evidence="8 9">
    <name type="scientific">Flavisolibacter ginsenosidimutans</name>
    <dbReference type="NCBI Taxonomy" id="661481"/>
    <lineage>
        <taxon>Bacteria</taxon>
        <taxon>Pseudomonadati</taxon>
        <taxon>Bacteroidota</taxon>
        <taxon>Chitinophagia</taxon>
        <taxon>Chitinophagales</taxon>
        <taxon>Chitinophagaceae</taxon>
        <taxon>Flavisolibacter</taxon>
    </lineage>
</organism>
<keyword evidence="3" id="KW-0597">Phosphoprotein</keyword>
<evidence type="ECO:0000313" key="9">
    <source>
        <dbReference type="Proteomes" id="UP000321204"/>
    </source>
</evidence>
<dbReference type="Gene3D" id="1.10.287.130">
    <property type="match status" value="1"/>
</dbReference>
<dbReference type="CDD" id="cd00075">
    <property type="entry name" value="HATPase"/>
    <property type="match status" value="1"/>
</dbReference>
<dbReference type="SMART" id="SM00388">
    <property type="entry name" value="HisKA"/>
    <property type="match status" value="1"/>
</dbReference>
<dbReference type="Proteomes" id="UP000321204">
    <property type="component" value="Chromosome"/>
</dbReference>
<dbReference type="Gene3D" id="3.30.565.10">
    <property type="entry name" value="Histidine kinase-like ATPase, C-terminal domain"/>
    <property type="match status" value="1"/>
</dbReference>
<evidence type="ECO:0000313" key="8">
    <source>
        <dbReference type="EMBL" id="QEC57644.1"/>
    </source>
</evidence>
<gene>
    <name evidence="8" type="ORF">FSB75_17625</name>
</gene>
<comment type="catalytic activity">
    <reaction evidence="1">
        <text>ATP + protein L-histidine = ADP + protein N-phospho-L-histidine.</text>
        <dbReference type="EC" id="2.7.13.3"/>
    </reaction>
</comment>
<feature type="domain" description="Histidine kinase" evidence="7">
    <location>
        <begin position="258"/>
        <end position="476"/>
    </location>
</feature>
<dbReference type="AlphaFoldDB" id="A0A5B8ULT7"/>
<dbReference type="FunFam" id="3.30.565.10:FF:000006">
    <property type="entry name" value="Sensor histidine kinase WalK"/>
    <property type="match status" value="1"/>
</dbReference>
<dbReference type="PRINTS" id="PR00344">
    <property type="entry name" value="BCTRLSENSOR"/>
</dbReference>
<evidence type="ECO:0000256" key="6">
    <source>
        <dbReference type="SAM" id="Phobius"/>
    </source>
</evidence>
<evidence type="ECO:0000256" key="2">
    <source>
        <dbReference type="ARBA" id="ARBA00012438"/>
    </source>
</evidence>
<keyword evidence="6" id="KW-0812">Transmembrane</keyword>
<evidence type="ECO:0000259" key="7">
    <source>
        <dbReference type="PROSITE" id="PS50109"/>
    </source>
</evidence>